<evidence type="ECO:0000313" key="1">
    <source>
        <dbReference type="EMBL" id="RFN64015.1"/>
    </source>
</evidence>
<accession>A0A3E1QHR8</accession>
<protein>
    <submittedName>
        <fullName evidence="1">Uncharacterized protein</fullName>
    </submittedName>
</protein>
<gene>
    <name evidence="1" type="ORF">CH627_03650</name>
</gene>
<reference evidence="1" key="1">
    <citation type="submission" date="2018-08" db="EMBL/GenBank/DDBJ databases">
        <title>Antagonistic pleiotropy in the bifunctional surface protein FadL/P1 during adaptation of Haemophilus influenzae to chronic lung infection associated with COPD.</title>
        <authorList>
            <person name="Moleres J."/>
            <person name="Ehrlich R."/>
        </authorList>
    </citation>
    <scope>NUCLEOTIDE SEQUENCE [LARGE SCALE GENOMIC DNA]</scope>
    <source>
        <strain evidence="1">P668-6062</strain>
    </source>
</reference>
<proteinExistence type="predicted"/>
<sequence length="89" mass="10550">MIAVNMREFAILTRLLPALNNSLDFVLNTQKIDRILPQIVNDKKFFYKIFSILKIQRKLTALFSKNLLETKGFHYAIIPKIRQIRTRML</sequence>
<name>A0A3E1QHR8_HAEIF</name>
<comment type="caution">
    <text evidence="1">The sequence shown here is derived from an EMBL/GenBank/DDBJ whole genome shotgun (WGS) entry which is preliminary data.</text>
</comment>
<dbReference type="EMBL" id="QVJI01000004">
    <property type="protein sequence ID" value="RFN64015.1"/>
    <property type="molecule type" value="Genomic_DNA"/>
</dbReference>
<dbReference type="AlphaFoldDB" id="A0A3E1QHR8"/>
<organism evidence="1">
    <name type="scientific">Haemophilus influenzae</name>
    <dbReference type="NCBI Taxonomy" id="727"/>
    <lineage>
        <taxon>Bacteria</taxon>
        <taxon>Pseudomonadati</taxon>
        <taxon>Pseudomonadota</taxon>
        <taxon>Gammaproteobacteria</taxon>
        <taxon>Pasteurellales</taxon>
        <taxon>Pasteurellaceae</taxon>
        <taxon>Haemophilus</taxon>
    </lineage>
</organism>